<evidence type="ECO:0000256" key="1">
    <source>
        <dbReference type="ARBA" id="ARBA00003195"/>
    </source>
</evidence>
<sequence>MPPGKKCLVFTVIEGVWQWKTSLLIGLCAPRAFLKRAYPTMKKNNPSVPILIREALDVEPRVFARYEFGKEKQETLLGLSDKEIEQKVTVLVKDGLPQQS</sequence>
<feature type="domain" description="Ribosomal protein/NADH dehydrogenase" evidence="10">
    <location>
        <begin position="18"/>
        <end position="95"/>
    </location>
</feature>
<dbReference type="InterPro" id="IPR007741">
    <property type="entry name" value="Ribosomal_mL43/mS25/NADH_DH"/>
</dbReference>
<keyword evidence="9" id="KW-0472">Membrane</keyword>
<dbReference type="InterPro" id="IPR036249">
    <property type="entry name" value="Thioredoxin-like_sf"/>
</dbReference>
<evidence type="ECO:0000256" key="6">
    <source>
        <dbReference type="ARBA" id="ARBA00022792"/>
    </source>
</evidence>
<evidence type="ECO:0000256" key="2">
    <source>
        <dbReference type="ARBA" id="ARBA00004443"/>
    </source>
</evidence>
<evidence type="ECO:0000313" key="11">
    <source>
        <dbReference type="EMBL" id="EZF47462.1"/>
    </source>
</evidence>
<dbReference type="SUPFAM" id="SSF52833">
    <property type="entry name" value="Thioredoxin-like"/>
    <property type="match status" value="1"/>
</dbReference>
<name>A0A022VMC1_TRIRU</name>
<dbReference type="GO" id="GO:0005743">
    <property type="term" value="C:mitochondrial inner membrane"/>
    <property type="evidence" value="ECO:0007669"/>
    <property type="project" value="UniProtKB-SubCell"/>
</dbReference>
<evidence type="ECO:0000256" key="9">
    <source>
        <dbReference type="ARBA" id="ARBA00023136"/>
    </source>
</evidence>
<comment type="subcellular location">
    <subcellularLocation>
        <location evidence="2">Mitochondrion inner membrane</location>
        <topology evidence="2">Peripheral membrane protein</topology>
        <orientation evidence="2">Matrix side</orientation>
    </subcellularLocation>
</comment>
<protein>
    <recommendedName>
        <fullName evidence="10">Ribosomal protein/NADH dehydrogenase domain-containing protein</fullName>
    </recommendedName>
</protein>
<dbReference type="AlphaFoldDB" id="A0A022VMC1"/>
<dbReference type="PANTHER" id="PTHR12878">
    <property type="entry name" value="NADH-UBIQUINONE OXIDOREDUCTASE B8 SUBUNIT"/>
    <property type="match status" value="1"/>
</dbReference>
<reference evidence="11" key="1">
    <citation type="submission" date="2014-02" db="EMBL/GenBank/DDBJ databases">
        <title>The Genome Sequence of Trichophyton rubrum (morphotype fischeri) CBS 288.86.</title>
        <authorList>
            <consortium name="The Broad Institute Genomics Platform"/>
            <person name="Cuomo C.A."/>
            <person name="White T.C."/>
            <person name="Graser Y."/>
            <person name="Martinez-Rossi N."/>
            <person name="Heitman J."/>
            <person name="Young S.K."/>
            <person name="Zeng Q."/>
            <person name="Gargeya S."/>
            <person name="Abouelleil A."/>
            <person name="Alvarado L."/>
            <person name="Chapman S.B."/>
            <person name="Gainer-Dewar J."/>
            <person name="Goldberg J."/>
            <person name="Griggs A."/>
            <person name="Gujja S."/>
            <person name="Hansen M."/>
            <person name="Howarth C."/>
            <person name="Imamovic A."/>
            <person name="Larimer J."/>
            <person name="Martinez D."/>
            <person name="Murphy C."/>
            <person name="Pearson M.D."/>
            <person name="Persinoti G."/>
            <person name="Poon T."/>
            <person name="Priest M."/>
            <person name="Roberts A.D."/>
            <person name="Saif S."/>
            <person name="Shea T.D."/>
            <person name="Sykes S.N."/>
            <person name="Wortman J."/>
            <person name="Nusbaum C."/>
            <person name="Birren B."/>
        </authorList>
    </citation>
    <scope>NUCLEOTIDE SEQUENCE [LARGE SCALE GENOMIC DNA]</scope>
    <source>
        <strain evidence="11">CBS 288.86</strain>
    </source>
</reference>
<evidence type="ECO:0000256" key="8">
    <source>
        <dbReference type="ARBA" id="ARBA00023128"/>
    </source>
</evidence>
<keyword evidence="7" id="KW-0249">Electron transport</keyword>
<organism evidence="11">
    <name type="scientific">Trichophyton rubrum CBS 288.86</name>
    <dbReference type="NCBI Taxonomy" id="1215330"/>
    <lineage>
        <taxon>Eukaryota</taxon>
        <taxon>Fungi</taxon>
        <taxon>Dikarya</taxon>
        <taxon>Ascomycota</taxon>
        <taxon>Pezizomycotina</taxon>
        <taxon>Eurotiomycetes</taxon>
        <taxon>Eurotiomycetidae</taxon>
        <taxon>Onygenales</taxon>
        <taxon>Arthrodermataceae</taxon>
        <taxon>Trichophyton</taxon>
    </lineage>
</organism>
<accession>A0A022VMC1</accession>
<dbReference type="Proteomes" id="UP000023758">
    <property type="component" value="Unassembled WGS sequence"/>
</dbReference>
<proteinExistence type="inferred from homology"/>
<dbReference type="Gene3D" id="3.40.30.10">
    <property type="entry name" value="Glutaredoxin"/>
    <property type="match status" value="1"/>
</dbReference>
<evidence type="ECO:0000256" key="5">
    <source>
        <dbReference type="ARBA" id="ARBA00022660"/>
    </source>
</evidence>
<dbReference type="SMART" id="SM00916">
    <property type="entry name" value="L51_S25_CI-B8"/>
    <property type="match status" value="1"/>
</dbReference>
<keyword evidence="5" id="KW-0679">Respiratory chain</keyword>
<dbReference type="EMBL" id="KK207944">
    <property type="protein sequence ID" value="EZF47462.1"/>
    <property type="molecule type" value="Genomic_DNA"/>
</dbReference>
<keyword evidence="8" id="KW-0496">Mitochondrion</keyword>
<dbReference type="PANTHER" id="PTHR12878:SF0">
    <property type="entry name" value="NADH DEHYDROGENASE [UBIQUINONE] 1 ALPHA SUBCOMPLEX SUBUNIT 2"/>
    <property type="match status" value="1"/>
</dbReference>
<keyword evidence="6" id="KW-0999">Mitochondrion inner membrane</keyword>
<dbReference type="OrthoDB" id="10250268at2759"/>
<evidence type="ECO:0000256" key="7">
    <source>
        <dbReference type="ARBA" id="ARBA00022982"/>
    </source>
</evidence>
<comment type="function">
    <text evidence="1">Accessory subunit of the mitochondrial membrane respiratory chain NADH dehydrogenase (Complex I), that is believed not to be involved in catalysis. Complex I functions in the transfer of electrons from NADH to the respiratory chain. The immediate electron acceptor for the enzyme is believed to be ubiquinone.</text>
</comment>
<gene>
    <name evidence="11" type="ORF">H103_08742</name>
</gene>
<dbReference type="HOGENOM" id="CLU_2308071_0_0_1"/>
<evidence type="ECO:0000256" key="3">
    <source>
        <dbReference type="ARBA" id="ARBA00008939"/>
    </source>
</evidence>
<dbReference type="Pfam" id="PF05047">
    <property type="entry name" value="L51_S25_CI-B8"/>
    <property type="match status" value="1"/>
</dbReference>
<dbReference type="InterPro" id="IPR016464">
    <property type="entry name" value="NADH_Ub_cplx-1_asu_su-2"/>
</dbReference>
<keyword evidence="4" id="KW-0813">Transport</keyword>
<comment type="similarity">
    <text evidence="3">Belongs to the complex I NDUFA2 subunit family.</text>
</comment>
<evidence type="ECO:0000256" key="4">
    <source>
        <dbReference type="ARBA" id="ARBA00022448"/>
    </source>
</evidence>
<evidence type="ECO:0000259" key="10">
    <source>
        <dbReference type="SMART" id="SM00916"/>
    </source>
</evidence>